<evidence type="ECO:0000313" key="3">
    <source>
        <dbReference type="Proteomes" id="UP000823821"/>
    </source>
</evidence>
<dbReference type="AlphaFoldDB" id="A0A9D2HJV9"/>
<evidence type="ECO:0000313" key="2">
    <source>
        <dbReference type="EMBL" id="HJA78275.1"/>
    </source>
</evidence>
<protein>
    <submittedName>
        <fullName evidence="2">Uncharacterized protein</fullName>
    </submittedName>
</protein>
<reference evidence="2" key="2">
    <citation type="submission" date="2021-04" db="EMBL/GenBank/DDBJ databases">
        <authorList>
            <person name="Gilroy R."/>
        </authorList>
    </citation>
    <scope>NUCLEOTIDE SEQUENCE</scope>
    <source>
        <strain evidence="2">5032</strain>
    </source>
</reference>
<sequence length="192" mass="21287">MLHDDALLDAAEHILEAVMFESWLRFSFLEDMPDAPAGPDGEPPLMVRLDEAARRHLAEKEAALLPLALMVDGREATFELSREAICRYVLEELEGKGVIPAGSAAEVLDSPAFQLRLQLFNNWLQEQESVLERAPHDFADWRIKFGQWRSRPDVVEQTRAALAPTDNPAEAAGDGGAATVRLLGADDVRDEE</sequence>
<name>A0A9D2HJV9_9BACT</name>
<organism evidence="2 3">
    <name type="scientific">Candidatus Desulfovibrio intestinavium</name>
    <dbReference type="NCBI Taxonomy" id="2838534"/>
    <lineage>
        <taxon>Bacteria</taxon>
        <taxon>Pseudomonadati</taxon>
        <taxon>Thermodesulfobacteriota</taxon>
        <taxon>Desulfovibrionia</taxon>
        <taxon>Desulfovibrionales</taxon>
        <taxon>Desulfovibrionaceae</taxon>
        <taxon>Desulfovibrio</taxon>
    </lineage>
</organism>
<feature type="region of interest" description="Disordered" evidence="1">
    <location>
        <begin position="162"/>
        <end position="192"/>
    </location>
</feature>
<accession>A0A9D2HJV9</accession>
<comment type="caution">
    <text evidence="2">The sequence shown here is derived from an EMBL/GenBank/DDBJ whole genome shotgun (WGS) entry which is preliminary data.</text>
</comment>
<evidence type="ECO:0000256" key="1">
    <source>
        <dbReference type="SAM" id="MobiDB-lite"/>
    </source>
</evidence>
<dbReference type="EMBL" id="DWZD01000011">
    <property type="protein sequence ID" value="HJA78275.1"/>
    <property type="molecule type" value="Genomic_DNA"/>
</dbReference>
<gene>
    <name evidence="2" type="ORF">H9784_01705</name>
</gene>
<reference evidence="2" key="1">
    <citation type="journal article" date="2021" name="PeerJ">
        <title>Extensive microbial diversity within the chicken gut microbiome revealed by metagenomics and culture.</title>
        <authorList>
            <person name="Gilroy R."/>
            <person name="Ravi A."/>
            <person name="Getino M."/>
            <person name="Pursley I."/>
            <person name="Horton D.L."/>
            <person name="Alikhan N.F."/>
            <person name="Baker D."/>
            <person name="Gharbi K."/>
            <person name="Hall N."/>
            <person name="Watson M."/>
            <person name="Adriaenssens E.M."/>
            <person name="Foster-Nyarko E."/>
            <person name="Jarju S."/>
            <person name="Secka A."/>
            <person name="Antonio M."/>
            <person name="Oren A."/>
            <person name="Chaudhuri R.R."/>
            <person name="La Ragione R."/>
            <person name="Hildebrand F."/>
            <person name="Pallen M.J."/>
        </authorList>
    </citation>
    <scope>NUCLEOTIDE SEQUENCE</scope>
    <source>
        <strain evidence="2">5032</strain>
    </source>
</reference>
<proteinExistence type="predicted"/>
<dbReference type="Proteomes" id="UP000823821">
    <property type="component" value="Unassembled WGS sequence"/>
</dbReference>